<name>A0A6S7KBG5_PARCT</name>
<gene>
    <name evidence="3" type="ORF">PACLA_8A049851</name>
</gene>
<feature type="compositionally biased region" description="Basic and acidic residues" evidence="2">
    <location>
        <begin position="489"/>
        <end position="498"/>
    </location>
</feature>
<protein>
    <submittedName>
        <fullName evidence="3">Uncharacterized protein</fullName>
    </submittedName>
</protein>
<feature type="region of interest" description="Disordered" evidence="2">
    <location>
        <begin position="375"/>
        <end position="405"/>
    </location>
</feature>
<feature type="coiled-coil region" evidence="1">
    <location>
        <begin position="281"/>
        <end position="315"/>
    </location>
</feature>
<evidence type="ECO:0000313" key="4">
    <source>
        <dbReference type="Proteomes" id="UP001152795"/>
    </source>
</evidence>
<dbReference type="AlphaFoldDB" id="A0A6S7KBG5"/>
<feature type="region of interest" description="Disordered" evidence="2">
    <location>
        <begin position="474"/>
        <end position="498"/>
    </location>
</feature>
<reference evidence="3" key="1">
    <citation type="submission" date="2020-04" db="EMBL/GenBank/DDBJ databases">
        <authorList>
            <person name="Alioto T."/>
            <person name="Alioto T."/>
            <person name="Gomez Garrido J."/>
        </authorList>
    </citation>
    <scope>NUCLEOTIDE SEQUENCE</scope>
    <source>
        <strain evidence="3">A484AB</strain>
    </source>
</reference>
<evidence type="ECO:0000313" key="3">
    <source>
        <dbReference type="EMBL" id="CAB4040214.1"/>
    </source>
</evidence>
<evidence type="ECO:0000256" key="2">
    <source>
        <dbReference type="SAM" id="MobiDB-lite"/>
    </source>
</evidence>
<feature type="compositionally biased region" description="Low complexity" evidence="2">
    <location>
        <begin position="389"/>
        <end position="405"/>
    </location>
</feature>
<sequence>MFDASTDVSTCYSTNDCLSNLTTLQIDDSNGKDIIIDENRKLKWKESYEALKVFVKKTLKLNGKWSSPGGNLKLFNETTGSIIIRYYTNSASLLIQGEKGESFTNILIKKLSTMHPNSETNIIADDNSCEPEKSEESQNMYDVSISEQFQDIFTFDEGILTGTIKQKNNKHVSHTDEVNYIIDHSQTPNMEPQTLHKNQEIMTENCSETLPQTDTANSSNADLLKYVCRLEARMEKLFDIMSGDMRELRSITELSFEIRSSRTLNENISLKEEVSHLNEKIKNQSCLISDMDTKLKELNNERSSLLTVIRVLQVENQNFPHYQRQQQMANLHANINHPPQSQQSQHVAPSAHINQTEWNYAYDNTLDQRLVYQTEQQQRHHQNSYNETHQSQQQSYQPKPQQKHQLLAQHIYQGQHLVVHLHDNTHHPQQSQYVGPLVQPQINQEINERNHAYSNTFDHQPRPQWEQAEQQYISNNNDTHQLQQQSHQPHHDQQQPPQ</sequence>
<evidence type="ECO:0000256" key="1">
    <source>
        <dbReference type="SAM" id="Coils"/>
    </source>
</evidence>
<comment type="caution">
    <text evidence="3">The sequence shown here is derived from an EMBL/GenBank/DDBJ whole genome shotgun (WGS) entry which is preliminary data.</text>
</comment>
<accession>A0A6S7KBG5</accession>
<dbReference type="EMBL" id="CACRXK020026470">
    <property type="protein sequence ID" value="CAB4040214.1"/>
    <property type="molecule type" value="Genomic_DNA"/>
</dbReference>
<organism evidence="3 4">
    <name type="scientific">Paramuricea clavata</name>
    <name type="common">Red gorgonian</name>
    <name type="synonym">Violescent sea-whip</name>
    <dbReference type="NCBI Taxonomy" id="317549"/>
    <lineage>
        <taxon>Eukaryota</taxon>
        <taxon>Metazoa</taxon>
        <taxon>Cnidaria</taxon>
        <taxon>Anthozoa</taxon>
        <taxon>Octocorallia</taxon>
        <taxon>Malacalcyonacea</taxon>
        <taxon>Plexauridae</taxon>
        <taxon>Paramuricea</taxon>
    </lineage>
</organism>
<keyword evidence="1" id="KW-0175">Coiled coil</keyword>
<keyword evidence="4" id="KW-1185">Reference proteome</keyword>
<dbReference type="OrthoDB" id="28818at2759"/>
<proteinExistence type="predicted"/>
<dbReference type="Proteomes" id="UP001152795">
    <property type="component" value="Unassembled WGS sequence"/>
</dbReference>